<dbReference type="AlphaFoldDB" id="A0ABD1TGJ5"/>
<dbReference type="Gene3D" id="2.10.230.10">
    <property type="entry name" value="Heat shock protein DnaJ, cysteine-rich domain"/>
    <property type="match status" value="1"/>
</dbReference>
<dbReference type="InterPro" id="IPR012724">
    <property type="entry name" value="DnaJ"/>
</dbReference>
<evidence type="ECO:0000313" key="10">
    <source>
        <dbReference type="Proteomes" id="UP001604336"/>
    </source>
</evidence>
<sequence>MPNYSFRKQTAVVVATMAIHNFLRRAGQVDRAFETMEEVVDATEIDLPDEEEEIAATNFAPHVRNIEWDQLRDDIAHMNWMAIVPCGSAWVTRFGVQPQFVIRSSITNKLSASLHCMSSGIRSLALASSTLFLHESLNALCCSRPFNNSYQRRGARLIVRADKDYYAVLGVSKSASKSEIKSAYRKLARSYHPDVNKEPGAEQKFKEISNAYEVLSDDEKRSIYDKYGEDALKGAGMGTGDFSNAFDLFESLFDGLGGMGMGGRGSQNRATEGEDQVYNLELNFKEAVFGVEKEVEITRLESCNACDGSGAKPGTKPSKCSMCGGQGQVVASARTPLGVFQQVMSCSSCDGTGEIATPCNTCSGDGRVRKSKRISLRVPAGVDSGSRLRVSYVDAILGTTIKVPTVDGMIDLKIPPGTQPGTTLIMAKKGVPFLNKSNMRGDQLVKVQVEIPKRLSNEERKLIEELANLNKSKALNSRR</sequence>
<dbReference type="PANTHER" id="PTHR43096:SF10">
    <property type="entry name" value="CHAPERONE PROTEIN DNAJ A6, CHLOROPLASTIC"/>
    <property type="match status" value="1"/>
</dbReference>
<dbReference type="InterPro" id="IPR001305">
    <property type="entry name" value="HSP_DnaJ_Cys-rich_dom"/>
</dbReference>
<dbReference type="Pfam" id="PF00226">
    <property type="entry name" value="DnaJ"/>
    <property type="match status" value="1"/>
</dbReference>
<dbReference type="CDD" id="cd10719">
    <property type="entry name" value="DnaJ_zf"/>
    <property type="match status" value="1"/>
</dbReference>
<dbReference type="Pfam" id="PF01556">
    <property type="entry name" value="DnaJ_C"/>
    <property type="match status" value="1"/>
</dbReference>
<keyword evidence="10" id="KW-1185">Reference proteome</keyword>
<evidence type="ECO:0000256" key="2">
    <source>
        <dbReference type="ARBA" id="ARBA00022737"/>
    </source>
</evidence>
<dbReference type="InterPro" id="IPR002939">
    <property type="entry name" value="DnaJ_C"/>
</dbReference>
<dbReference type="InterPro" id="IPR036410">
    <property type="entry name" value="HSP_DnaJ_Cys-rich_dom_sf"/>
</dbReference>
<accession>A0ABD1TGJ5</accession>
<dbReference type="InterPro" id="IPR018253">
    <property type="entry name" value="DnaJ_domain_CS"/>
</dbReference>
<dbReference type="Proteomes" id="UP001604336">
    <property type="component" value="Unassembled WGS sequence"/>
</dbReference>
<dbReference type="PANTHER" id="PTHR43096">
    <property type="entry name" value="DNAJ HOMOLOG 1, MITOCHONDRIAL-RELATED"/>
    <property type="match status" value="1"/>
</dbReference>
<dbReference type="GO" id="GO:0008270">
    <property type="term" value="F:zinc ion binding"/>
    <property type="evidence" value="ECO:0007669"/>
    <property type="project" value="UniProtKB-KW"/>
</dbReference>
<keyword evidence="1 6" id="KW-0479">Metal-binding</keyword>
<dbReference type="PROSITE" id="PS51188">
    <property type="entry name" value="ZF_CR"/>
    <property type="match status" value="1"/>
</dbReference>
<comment type="caution">
    <text evidence="9">The sequence shown here is derived from an EMBL/GenBank/DDBJ whole genome shotgun (WGS) entry which is preliminary data.</text>
</comment>
<dbReference type="CDD" id="cd10747">
    <property type="entry name" value="DnaJ_C"/>
    <property type="match status" value="1"/>
</dbReference>
<dbReference type="Gene3D" id="1.10.287.110">
    <property type="entry name" value="DnaJ domain"/>
    <property type="match status" value="1"/>
</dbReference>
<evidence type="ECO:0000256" key="3">
    <source>
        <dbReference type="ARBA" id="ARBA00022771"/>
    </source>
</evidence>
<evidence type="ECO:0000259" key="7">
    <source>
        <dbReference type="PROSITE" id="PS50076"/>
    </source>
</evidence>
<dbReference type="FunFam" id="2.60.260.20:FF:000005">
    <property type="entry name" value="Chaperone protein dnaJ 1, mitochondrial"/>
    <property type="match status" value="1"/>
</dbReference>
<dbReference type="InterPro" id="IPR036869">
    <property type="entry name" value="J_dom_sf"/>
</dbReference>
<dbReference type="SUPFAM" id="SSF46565">
    <property type="entry name" value="Chaperone J-domain"/>
    <property type="match status" value="1"/>
</dbReference>
<evidence type="ECO:0000259" key="8">
    <source>
        <dbReference type="PROSITE" id="PS51188"/>
    </source>
</evidence>
<proteinExistence type="inferred from homology"/>
<keyword evidence="2" id="KW-0677">Repeat</keyword>
<keyword evidence="3 6" id="KW-0863">Zinc-finger</keyword>
<dbReference type="SUPFAM" id="SSF49493">
    <property type="entry name" value="HSP40/DnaJ peptide-binding domain"/>
    <property type="match status" value="2"/>
</dbReference>
<dbReference type="InterPro" id="IPR001623">
    <property type="entry name" value="DnaJ_domain"/>
</dbReference>
<name>A0ABD1TGJ5_9LAMI</name>
<dbReference type="PRINTS" id="PR00625">
    <property type="entry name" value="JDOMAIN"/>
</dbReference>
<dbReference type="PROSITE" id="PS50076">
    <property type="entry name" value="DNAJ_2"/>
    <property type="match status" value="1"/>
</dbReference>
<dbReference type="FunFam" id="2.10.230.10:FF:000002">
    <property type="entry name" value="Molecular chaperone DnaJ"/>
    <property type="match status" value="1"/>
</dbReference>
<dbReference type="FunFam" id="1.10.287.110:FF:000037">
    <property type="entry name" value="Chaperone protein dnaJ A6 chloroplastic"/>
    <property type="match status" value="1"/>
</dbReference>
<evidence type="ECO:0000256" key="5">
    <source>
        <dbReference type="ARBA" id="ARBA00023186"/>
    </source>
</evidence>
<dbReference type="SUPFAM" id="SSF57938">
    <property type="entry name" value="DnaJ/Hsp40 cysteine-rich domain"/>
    <property type="match status" value="1"/>
</dbReference>
<dbReference type="PROSITE" id="PS00636">
    <property type="entry name" value="DNAJ_1"/>
    <property type="match status" value="1"/>
</dbReference>
<keyword evidence="4 6" id="KW-0862">Zinc</keyword>
<feature type="domain" description="CR-type" evidence="8">
    <location>
        <begin position="290"/>
        <end position="371"/>
    </location>
</feature>
<organism evidence="9 10">
    <name type="scientific">Abeliophyllum distichum</name>
    <dbReference type="NCBI Taxonomy" id="126358"/>
    <lineage>
        <taxon>Eukaryota</taxon>
        <taxon>Viridiplantae</taxon>
        <taxon>Streptophyta</taxon>
        <taxon>Embryophyta</taxon>
        <taxon>Tracheophyta</taxon>
        <taxon>Spermatophyta</taxon>
        <taxon>Magnoliopsida</taxon>
        <taxon>eudicotyledons</taxon>
        <taxon>Gunneridae</taxon>
        <taxon>Pentapetalae</taxon>
        <taxon>asterids</taxon>
        <taxon>lamiids</taxon>
        <taxon>Lamiales</taxon>
        <taxon>Oleaceae</taxon>
        <taxon>Forsythieae</taxon>
        <taxon>Abeliophyllum</taxon>
    </lineage>
</organism>
<evidence type="ECO:0000313" key="9">
    <source>
        <dbReference type="EMBL" id="KAL2511858.1"/>
    </source>
</evidence>
<dbReference type="Gene3D" id="2.60.260.20">
    <property type="entry name" value="Urease metallochaperone UreE, N-terminal domain"/>
    <property type="match status" value="2"/>
</dbReference>
<evidence type="ECO:0000256" key="1">
    <source>
        <dbReference type="ARBA" id="ARBA00022723"/>
    </source>
</evidence>
<dbReference type="Pfam" id="PF00684">
    <property type="entry name" value="DnaJ_CXXCXGXG"/>
    <property type="match status" value="1"/>
</dbReference>
<evidence type="ECO:0000256" key="4">
    <source>
        <dbReference type="ARBA" id="ARBA00022833"/>
    </source>
</evidence>
<evidence type="ECO:0000256" key="6">
    <source>
        <dbReference type="PROSITE-ProRule" id="PRU00546"/>
    </source>
</evidence>
<keyword evidence="9" id="KW-0346">Stress response</keyword>
<dbReference type="SMART" id="SM00271">
    <property type="entry name" value="DnaJ"/>
    <property type="match status" value="1"/>
</dbReference>
<dbReference type="CDD" id="cd06257">
    <property type="entry name" value="DnaJ"/>
    <property type="match status" value="1"/>
</dbReference>
<reference evidence="10" key="1">
    <citation type="submission" date="2024-07" db="EMBL/GenBank/DDBJ databases">
        <title>Two chromosome-level genome assemblies of Korean endemic species Abeliophyllum distichum and Forsythia ovata (Oleaceae).</title>
        <authorList>
            <person name="Jang H."/>
        </authorList>
    </citation>
    <scope>NUCLEOTIDE SEQUENCE [LARGE SCALE GENOMIC DNA]</scope>
</reference>
<keyword evidence="5" id="KW-0143">Chaperone</keyword>
<dbReference type="HAMAP" id="MF_01152">
    <property type="entry name" value="DnaJ"/>
    <property type="match status" value="1"/>
</dbReference>
<gene>
    <name evidence="9" type="ORF">Adt_17458</name>
</gene>
<dbReference type="InterPro" id="IPR008971">
    <property type="entry name" value="HSP40/DnaJ_pept-bd"/>
</dbReference>
<protein>
    <submittedName>
        <fullName evidence="9">DNAJ heat shock family protein</fullName>
    </submittedName>
</protein>
<feature type="domain" description="J" evidence="7">
    <location>
        <begin position="164"/>
        <end position="228"/>
    </location>
</feature>
<dbReference type="EMBL" id="JBFOLK010000005">
    <property type="protein sequence ID" value="KAL2511858.1"/>
    <property type="molecule type" value="Genomic_DNA"/>
</dbReference>
<feature type="zinc finger region" description="CR-type" evidence="6">
    <location>
        <begin position="290"/>
        <end position="371"/>
    </location>
</feature>